<accession>A0A0D2GZY5</accession>
<dbReference type="InterPro" id="IPR036047">
    <property type="entry name" value="F-box-like_dom_sf"/>
</dbReference>
<feature type="compositionally biased region" description="Low complexity" evidence="1">
    <location>
        <begin position="391"/>
        <end position="404"/>
    </location>
</feature>
<evidence type="ECO:0000313" key="2">
    <source>
        <dbReference type="EMBL" id="KIW86548.1"/>
    </source>
</evidence>
<evidence type="ECO:0000256" key="1">
    <source>
        <dbReference type="SAM" id="MobiDB-lite"/>
    </source>
</evidence>
<dbReference type="EMBL" id="KN846969">
    <property type="protein sequence ID" value="KIW86548.1"/>
    <property type="molecule type" value="Genomic_DNA"/>
</dbReference>
<feature type="region of interest" description="Disordered" evidence="1">
    <location>
        <begin position="371"/>
        <end position="421"/>
    </location>
</feature>
<keyword evidence="3" id="KW-1185">Reference proteome</keyword>
<dbReference type="SUPFAM" id="SSF81383">
    <property type="entry name" value="F-box domain"/>
    <property type="match status" value="1"/>
</dbReference>
<dbReference type="STRING" id="1442368.A0A0D2GZY5"/>
<dbReference type="GeneID" id="25301436"/>
<organism evidence="2 3">
    <name type="scientific">Fonsecaea pedrosoi CBS 271.37</name>
    <dbReference type="NCBI Taxonomy" id="1442368"/>
    <lineage>
        <taxon>Eukaryota</taxon>
        <taxon>Fungi</taxon>
        <taxon>Dikarya</taxon>
        <taxon>Ascomycota</taxon>
        <taxon>Pezizomycotina</taxon>
        <taxon>Eurotiomycetes</taxon>
        <taxon>Chaetothyriomycetidae</taxon>
        <taxon>Chaetothyriales</taxon>
        <taxon>Herpotrichiellaceae</taxon>
        <taxon>Fonsecaea</taxon>
    </lineage>
</organism>
<dbReference type="SUPFAM" id="SSF52047">
    <property type="entry name" value="RNI-like"/>
    <property type="match status" value="1"/>
</dbReference>
<dbReference type="AlphaFoldDB" id="A0A0D2GZY5"/>
<dbReference type="RefSeq" id="XP_013290356.1">
    <property type="nucleotide sequence ID" value="XM_013434902.1"/>
</dbReference>
<dbReference type="Proteomes" id="UP000053029">
    <property type="component" value="Unassembled WGS sequence"/>
</dbReference>
<feature type="compositionally biased region" description="Polar residues" evidence="1">
    <location>
        <begin position="405"/>
        <end position="414"/>
    </location>
</feature>
<reference evidence="2 3" key="1">
    <citation type="submission" date="2015-01" db="EMBL/GenBank/DDBJ databases">
        <title>The Genome Sequence of Fonsecaea pedrosoi CBS 271.37.</title>
        <authorList>
            <consortium name="The Broad Institute Genomics Platform"/>
            <person name="Cuomo C."/>
            <person name="de Hoog S."/>
            <person name="Gorbushina A."/>
            <person name="Stielow B."/>
            <person name="Teixiera M."/>
            <person name="Abouelleil A."/>
            <person name="Chapman S.B."/>
            <person name="Priest M."/>
            <person name="Young S.K."/>
            <person name="Wortman J."/>
            <person name="Nusbaum C."/>
            <person name="Birren B."/>
        </authorList>
    </citation>
    <scope>NUCLEOTIDE SEQUENCE [LARGE SCALE GENOMIC DNA]</scope>
    <source>
        <strain evidence="2 3">CBS 271.37</strain>
    </source>
</reference>
<dbReference type="OrthoDB" id="5311681at2759"/>
<evidence type="ECO:0008006" key="4">
    <source>
        <dbReference type="Google" id="ProtNLM"/>
    </source>
</evidence>
<evidence type="ECO:0000313" key="3">
    <source>
        <dbReference type="Proteomes" id="UP000053029"/>
    </source>
</evidence>
<proteinExistence type="predicted"/>
<gene>
    <name evidence="2" type="ORF">Z517_01946</name>
</gene>
<protein>
    <recommendedName>
        <fullName evidence="4">F-box domain-containing protein</fullName>
    </recommendedName>
</protein>
<sequence length="630" mass="70930">MTSRDNHLYSNGPEVQGAFGVDTLPLTTVAHIISYLEDDVASLARLCRTSRVLWYMTLPHLWRNVTLKSYRTIRYKDEVPEGFGSASPFSMGLNALVTRNVSSLVRSLSLEGEYSASDLYEYSRAGRVSESIMMLNIALRAAIDKCTHLERFRWDLDVRIQPNMYGGLAKLSRLEELWVRFPTNRSPQPSYDIPPLPNLKSLTITHYDPLCFPDDIATLLLHATRLSSLIMHFSPRMREQGEPSVVLTHFFRKNAAAKRKLRLRKMGLYNLLANADTVECLAAFDTSTVEDVTVLNTFGADEDALIAGRESTTHFMDRTWHVMVNSKEHQPRPKSLRLDQLHKRHAMDLAQFVGLERLYLVNARYRPSKSNDTVAKCNGQGRSNGVGALDSASPSSEHSPWSGSIVNGNASARNTPGPPASYSATTSLRDLYITNICTICGPTLQHLILPGRWPLPTSITARLIRSCPNLTQLAAAIECAEDSQIEMLRLLVPFLSELWAIRVLTPSYSPDCALGGEDGRKIREAHDKFVCLPDSMLEQKISEALTEHSRLGGLEQPDFQKLRYIGLESKVWEIGGVVEDIVRREVDPGEDAREVDGPKEETVYRRRVRRIEEKDVQHVEIWKMDSLDIV</sequence>
<dbReference type="VEuPathDB" id="FungiDB:Z517_01946"/>
<name>A0A0D2GZY5_9EURO</name>
<dbReference type="HOGENOM" id="CLU_024064_0_0_1"/>